<gene>
    <name evidence="11" type="ORF">A2826_00965</name>
</gene>
<dbReference type="GO" id="GO:0005829">
    <property type="term" value="C:cytosol"/>
    <property type="evidence" value="ECO:0007669"/>
    <property type="project" value="TreeGrafter"/>
</dbReference>
<feature type="domain" description="Thioredoxin" evidence="10">
    <location>
        <begin position="1"/>
        <end position="106"/>
    </location>
</feature>
<proteinExistence type="inferred from homology"/>
<evidence type="ECO:0000256" key="4">
    <source>
        <dbReference type="ARBA" id="ARBA00023157"/>
    </source>
</evidence>
<dbReference type="PIRSF" id="PIRSF000077">
    <property type="entry name" value="Thioredoxin"/>
    <property type="match status" value="1"/>
</dbReference>
<dbReference type="Proteomes" id="UP000177912">
    <property type="component" value="Unassembled WGS sequence"/>
</dbReference>
<evidence type="ECO:0000256" key="2">
    <source>
        <dbReference type="ARBA" id="ARBA00022448"/>
    </source>
</evidence>
<evidence type="ECO:0000256" key="5">
    <source>
        <dbReference type="ARBA" id="ARBA00023284"/>
    </source>
</evidence>
<dbReference type="PANTHER" id="PTHR45663">
    <property type="entry name" value="GEO12009P1"/>
    <property type="match status" value="1"/>
</dbReference>
<keyword evidence="5 9" id="KW-0676">Redox-active center</keyword>
<protein>
    <recommendedName>
        <fullName evidence="6 7">Thioredoxin</fullName>
    </recommendedName>
</protein>
<evidence type="ECO:0000313" key="11">
    <source>
        <dbReference type="EMBL" id="OGE80039.1"/>
    </source>
</evidence>
<evidence type="ECO:0000256" key="9">
    <source>
        <dbReference type="PIRSR" id="PIRSR000077-4"/>
    </source>
</evidence>
<feature type="active site" description="Nucleophile" evidence="8">
    <location>
        <position position="34"/>
    </location>
</feature>
<feature type="active site" description="Nucleophile" evidence="8">
    <location>
        <position position="31"/>
    </location>
</feature>
<dbReference type="PROSITE" id="PS51352">
    <property type="entry name" value="THIOREDOXIN_2"/>
    <property type="match status" value="1"/>
</dbReference>
<dbReference type="InterPro" id="IPR017937">
    <property type="entry name" value="Thioredoxin_CS"/>
</dbReference>
<evidence type="ECO:0000256" key="3">
    <source>
        <dbReference type="ARBA" id="ARBA00022982"/>
    </source>
</evidence>
<keyword evidence="4 9" id="KW-1015">Disulfide bond</keyword>
<feature type="site" description="Deprotonates C-terminal active site Cys" evidence="8">
    <location>
        <position position="25"/>
    </location>
</feature>
<dbReference type="PROSITE" id="PS00194">
    <property type="entry name" value="THIOREDOXIN_1"/>
    <property type="match status" value="1"/>
</dbReference>
<evidence type="ECO:0000256" key="6">
    <source>
        <dbReference type="NCBIfam" id="TIGR01068"/>
    </source>
</evidence>
<evidence type="ECO:0000256" key="7">
    <source>
        <dbReference type="PIRNR" id="PIRNR000077"/>
    </source>
</evidence>
<dbReference type="InterPro" id="IPR005746">
    <property type="entry name" value="Thioredoxin"/>
</dbReference>
<reference evidence="11 12" key="1">
    <citation type="journal article" date="2016" name="Nat. Commun.">
        <title>Thousands of microbial genomes shed light on interconnected biogeochemical processes in an aquifer system.</title>
        <authorList>
            <person name="Anantharaman K."/>
            <person name="Brown C.T."/>
            <person name="Hug L.A."/>
            <person name="Sharon I."/>
            <person name="Castelle C.J."/>
            <person name="Probst A.J."/>
            <person name="Thomas B.C."/>
            <person name="Singh A."/>
            <person name="Wilkins M.J."/>
            <person name="Karaoz U."/>
            <person name="Brodie E.L."/>
            <person name="Williams K.H."/>
            <person name="Hubbard S.S."/>
            <person name="Banfield J.F."/>
        </authorList>
    </citation>
    <scope>NUCLEOTIDE SEQUENCE [LARGE SCALE GENOMIC DNA]</scope>
</reference>
<keyword evidence="2" id="KW-0813">Transport</keyword>
<comment type="similarity">
    <text evidence="1 7">Belongs to the thioredoxin family.</text>
</comment>
<dbReference type="FunFam" id="3.40.30.10:FF:000001">
    <property type="entry name" value="Thioredoxin"/>
    <property type="match status" value="1"/>
</dbReference>
<dbReference type="Pfam" id="PF00085">
    <property type="entry name" value="Thioredoxin"/>
    <property type="match status" value="1"/>
</dbReference>
<accession>A0A1F5NQS3</accession>
<keyword evidence="3" id="KW-0249">Electron transport</keyword>
<dbReference type="PANTHER" id="PTHR45663:SF11">
    <property type="entry name" value="GEO12009P1"/>
    <property type="match status" value="1"/>
</dbReference>
<evidence type="ECO:0000256" key="8">
    <source>
        <dbReference type="PIRSR" id="PIRSR000077-1"/>
    </source>
</evidence>
<dbReference type="CDD" id="cd02947">
    <property type="entry name" value="TRX_family"/>
    <property type="match status" value="1"/>
</dbReference>
<dbReference type="SUPFAM" id="SSF52833">
    <property type="entry name" value="Thioredoxin-like"/>
    <property type="match status" value="1"/>
</dbReference>
<name>A0A1F5NQS3_9BACT</name>
<organism evidence="11 12">
    <name type="scientific">Candidatus Doudnabacteria bacterium RIFCSPHIGHO2_01_FULL_43_23</name>
    <dbReference type="NCBI Taxonomy" id="1817822"/>
    <lineage>
        <taxon>Bacteria</taxon>
        <taxon>Candidatus Doudnaibacteriota</taxon>
    </lineage>
</organism>
<feature type="site" description="Contributes to redox potential value" evidence="8">
    <location>
        <position position="33"/>
    </location>
</feature>
<evidence type="ECO:0000256" key="1">
    <source>
        <dbReference type="ARBA" id="ARBA00008987"/>
    </source>
</evidence>
<dbReference type="EMBL" id="MFEI01000042">
    <property type="protein sequence ID" value="OGE80039.1"/>
    <property type="molecule type" value="Genomic_DNA"/>
</dbReference>
<dbReference type="STRING" id="1817822.A2826_00965"/>
<feature type="site" description="Contributes to redox potential value" evidence="8">
    <location>
        <position position="32"/>
    </location>
</feature>
<feature type="disulfide bond" description="Redox-active" evidence="9">
    <location>
        <begin position="31"/>
        <end position="34"/>
    </location>
</feature>
<dbReference type="InterPro" id="IPR036249">
    <property type="entry name" value="Thioredoxin-like_sf"/>
</dbReference>
<dbReference type="PRINTS" id="PR00421">
    <property type="entry name" value="THIOREDOXIN"/>
</dbReference>
<comment type="caution">
    <text evidence="11">The sequence shown here is derived from an EMBL/GenBank/DDBJ whole genome shotgun (WGS) entry which is preliminary data.</text>
</comment>
<sequence length="106" mass="11695">MKPIDITDAQFEQEVLKSDIPVFVDFWAEWCGPCKIISPTIAELADDYDGKIKFVKVNVDENPEHAGRFGVMSIPNMKLFKGGNIVDEVVGAVPKATIKSVLDKNA</sequence>
<dbReference type="NCBIfam" id="TIGR01068">
    <property type="entry name" value="thioredoxin"/>
    <property type="match status" value="1"/>
</dbReference>
<dbReference type="InterPro" id="IPR013766">
    <property type="entry name" value="Thioredoxin_domain"/>
</dbReference>
<dbReference type="GO" id="GO:0015035">
    <property type="term" value="F:protein-disulfide reductase activity"/>
    <property type="evidence" value="ECO:0007669"/>
    <property type="project" value="UniProtKB-UniRule"/>
</dbReference>
<dbReference type="Gene3D" id="3.40.30.10">
    <property type="entry name" value="Glutaredoxin"/>
    <property type="match status" value="1"/>
</dbReference>
<evidence type="ECO:0000259" key="10">
    <source>
        <dbReference type="PROSITE" id="PS51352"/>
    </source>
</evidence>
<dbReference type="GO" id="GO:0045454">
    <property type="term" value="P:cell redox homeostasis"/>
    <property type="evidence" value="ECO:0007669"/>
    <property type="project" value="TreeGrafter"/>
</dbReference>
<dbReference type="AlphaFoldDB" id="A0A1F5NQS3"/>
<evidence type="ECO:0000313" key="12">
    <source>
        <dbReference type="Proteomes" id="UP000177912"/>
    </source>
</evidence>